<evidence type="ECO:0000313" key="3">
    <source>
        <dbReference type="Proteomes" id="UP001595999"/>
    </source>
</evidence>
<sequence>MAPLPTWPRLGAWLLPPLLAAGIAYPLGLRHGADSWRARLAEQQAAEQRRQAEQAEQAQRQLQAALQQQRRLQQLVGEQESRLLRQQQDAQQRLQAQKQRIEYVVQQDGGRYGGLGPDSLRLYRQILGYPAAAVSAADAVSTADSHQTPAADAGLPAADLLAHAADYGAWCQQLEQRLTTLGGLFSTEGPQP</sequence>
<accession>A0ABV8ZQ41</accession>
<organism evidence="2 3">
    <name type="scientific">Chromobacterium aquaticum</name>
    <dbReference type="NCBI Taxonomy" id="467180"/>
    <lineage>
        <taxon>Bacteria</taxon>
        <taxon>Pseudomonadati</taxon>
        <taxon>Pseudomonadota</taxon>
        <taxon>Betaproteobacteria</taxon>
        <taxon>Neisseriales</taxon>
        <taxon>Chromobacteriaceae</taxon>
        <taxon>Chromobacterium</taxon>
    </lineage>
</organism>
<name>A0ABV8ZQ41_9NEIS</name>
<proteinExistence type="predicted"/>
<comment type="caution">
    <text evidence="2">The sequence shown here is derived from an EMBL/GenBank/DDBJ whole genome shotgun (WGS) entry which is preliminary data.</text>
</comment>
<evidence type="ECO:0000256" key="1">
    <source>
        <dbReference type="SAM" id="Coils"/>
    </source>
</evidence>
<evidence type="ECO:0000313" key="2">
    <source>
        <dbReference type="EMBL" id="MFC4489287.1"/>
    </source>
</evidence>
<keyword evidence="3" id="KW-1185">Reference proteome</keyword>
<reference evidence="3" key="1">
    <citation type="journal article" date="2019" name="Int. J. Syst. Evol. Microbiol.">
        <title>The Global Catalogue of Microorganisms (GCM) 10K type strain sequencing project: providing services to taxonomists for standard genome sequencing and annotation.</title>
        <authorList>
            <consortium name="The Broad Institute Genomics Platform"/>
            <consortium name="The Broad Institute Genome Sequencing Center for Infectious Disease"/>
            <person name="Wu L."/>
            <person name="Ma J."/>
        </authorList>
    </citation>
    <scope>NUCLEOTIDE SEQUENCE [LARGE SCALE GENOMIC DNA]</scope>
    <source>
        <strain evidence="3">CGMCC 4.7608</strain>
    </source>
</reference>
<keyword evidence="1" id="KW-0175">Coiled coil</keyword>
<protein>
    <submittedName>
        <fullName evidence="2">Uncharacterized protein</fullName>
    </submittedName>
</protein>
<dbReference type="Proteomes" id="UP001595999">
    <property type="component" value="Unassembled WGS sequence"/>
</dbReference>
<feature type="coiled-coil region" evidence="1">
    <location>
        <begin position="38"/>
        <end position="100"/>
    </location>
</feature>
<dbReference type="RefSeq" id="WP_231461117.1">
    <property type="nucleotide sequence ID" value="NZ_JAJOHW010000021.1"/>
</dbReference>
<dbReference type="EMBL" id="JBHSEK010000003">
    <property type="protein sequence ID" value="MFC4489287.1"/>
    <property type="molecule type" value="Genomic_DNA"/>
</dbReference>
<gene>
    <name evidence="2" type="ORF">ACFO0R_06615</name>
</gene>